<sequence length="168" mass="19014">MSQPKWIESDAVHEHLISELGGVVPRAAWGEMAYFYNPGSRFSRGTYFATIKDRNGENDRASDLDRTEVWRLNIGVSKKTYQSLFGPPPPRPDKGGVIDGPWDFTKRDVLMPHPIYGWMSWIAVLSPSEKTWMQCIPLLADAHGRAQETFTKRLRHRNAARSGAIDTA</sequence>
<reference evidence="2" key="1">
    <citation type="journal article" date="2020" name="mSystems">
        <title>Genome- and Community-Level Interaction Insights into Carbon Utilization and Element Cycling Functions of Hydrothermarchaeota in Hydrothermal Sediment.</title>
        <authorList>
            <person name="Zhou Z."/>
            <person name="Liu Y."/>
            <person name="Xu W."/>
            <person name="Pan J."/>
            <person name="Luo Z.H."/>
            <person name="Li M."/>
        </authorList>
    </citation>
    <scope>NUCLEOTIDE SEQUENCE</scope>
    <source>
        <strain evidence="2">HyVt-347</strain>
    </source>
</reference>
<comment type="caution">
    <text evidence="2">The sequence shown here is derived from an EMBL/GenBank/DDBJ whole genome shotgun (WGS) entry which is preliminary data.</text>
</comment>
<accession>A0A9C9NJX6</accession>
<dbReference type="AlphaFoldDB" id="A0A9C9NJX6"/>
<organism evidence="2 3">
    <name type="scientific">Aurantimonas coralicida</name>
    <dbReference type="NCBI Taxonomy" id="182270"/>
    <lineage>
        <taxon>Bacteria</taxon>
        <taxon>Pseudomonadati</taxon>
        <taxon>Pseudomonadota</taxon>
        <taxon>Alphaproteobacteria</taxon>
        <taxon>Hyphomicrobiales</taxon>
        <taxon>Aurantimonadaceae</taxon>
        <taxon>Aurantimonas</taxon>
    </lineage>
</organism>
<dbReference type="Proteomes" id="UP000885680">
    <property type="component" value="Unassembled WGS sequence"/>
</dbReference>
<evidence type="ECO:0000313" key="2">
    <source>
        <dbReference type="EMBL" id="HEU03305.1"/>
    </source>
</evidence>
<name>A0A9C9NJX6_9HYPH</name>
<protein>
    <recommendedName>
        <fullName evidence="1">DUF6194 domain-containing protein</fullName>
    </recommendedName>
</protein>
<dbReference type="Pfam" id="PF19694">
    <property type="entry name" value="DUF6194"/>
    <property type="match status" value="1"/>
</dbReference>
<proteinExistence type="predicted"/>
<dbReference type="EMBL" id="DRGN01000340">
    <property type="protein sequence ID" value="HEU03305.1"/>
    <property type="molecule type" value="Genomic_DNA"/>
</dbReference>
<feature type="domain" description="DUF6194" evidence="1">
    <location>
        <begin position="10"/>
        <end position="153"/>
    </location>
</feature>
<dbReference type="InterPro" id="IPR045676">
    <property type="entry name" value="DUF6194"/>
</dbReference>
<evidence type="ECO:0000259" key="1">
    <source>
        <dbReference type="Pfam" id="PF19694"/>
    </source>
</evidence>
<evidence type="ECO:0000313" key="3">
    <source>
        <dbReference type="Proteomes" id="UP000885680"/>
    </source>
</evidence>
<gene>
    <name evidence="2" type="ORF">ENH89_23925</name>
</gene>